<dbReference type="InterPro" id="IPR036412">
    <property type="entry name" value="HAD-like_sf"/>
</dbReference>
<evidence type="ECO:0000256" key="2">
    <source>
        <dbReference type="ARBA" id="ARBA00005135"/>
    </source>
</evidence>
<dbReference type="SUPFAM" id="SSF56784">
    <property type="entry name" value="HAD-like"/>
    <property type="match status" value="1"/>
</dbReference>
<evidence type="ECO:0000256" key="11">
    <source>
        <dbReference type="ARBA" id="ARBA00031693"/>
    </source>
</evidence>
<dbReference type="InterPro" id="IPR023214">
    <property type="entry name" value="HAD_sf"/>
</dbReference>
<dbReference type="SFLD" id="SFLDF00029">
    <property type="entry name" value="phosphoserine_phosphatase"/>
    <property type="match status" value="1"/>
</dbReference>
<proteinExistence type="inferred from homology"/>
<dbReference type="InterPro" id="IPR050582">
    <property type="entry name" value="HAD-like_SerB"/>
</dbReference>
<dbReference type="SFLD" id="SFLDG01137">
    <property type="entry name" value="C1.6.1:_Phosphoserine_Phosphat"/>
    <property type="match status" value="1"/>
</dbReference>
<dbReference type="InterPro" id="IPR004469">
    <property type="entry name" value="PSP"/>
</dbReference>
<feature type="active site" description="Nucleophile" evidence="14">
    <location>
        <position position="80"/>
    </location>
</feature>
<evidence type="ECO:0000256" key="13">
    <source>
        <dbReference type="ARBA" id="ARBA00048523"/>
    </source>
</evidence>
<dbReference type="SFLD" id="SFLDG01129">
    <property type="entry name" value="C1.5:_HAD__Beta-PGM__Phosphata"/>
    <property type="match status" value="1"/>
</dbReference>
<keyword evidence="8" id="KW-0378">Hydrolase</keyword>
<keyword evidence="6" id="KW-0028">Amino-acid biosynthesis</keyword>
<dbReference type="UniPathway" id="UPA00135">
    <property type="reaction ID" value="UER00198"/>
</dbReference>
<evidence type="ECO:0000313" key="15">
    <source>
        <dbReference type="EMBL" id="BAW80893.1"/>
    </source>
</evidence>
<dbReference type="PANTHER" id="PTHR43344">
    <property type="entry name" value="PHOSPHOSERINE PHOSPHATASE"/>
    <property type="match status" value="1"/>
</dbReference>
<evidence type="ECO:0000256" key="3">
    <source>
        <dbReference type="ARBA" id="ARBA00009184"/>
    </source>
</evidence>
<dbReference type="CDD" id="cd07500">
    <property type="entry name" value="HAD_PSP"/>
    <property type="match status" value="1"/>
</dbReference>
<dbReference type="GO" id="GO:0006564">
    <property type="term" value="P:L-serine biosynthetic process"/>
    <property type="evidence" value="ECO:0007669"/>
    <property type="project" value="UniProtKB-KW"/>
</dbReference>
<accession>A0A1Q2SP65</accession>
<dbReference type="EC" id="3.1.3.3" evidence="4"/>
<comment type="similarity">
    <text evidence="3">Belongs to the HAD-like hydrolase superfamily. SerB family.</text>
</comment>
<name>A0A1Q2SP65_9GAMM</name>
<comment type="pathway">
    <text evidence="2">Amino-acid biosynthesis; L-serine biosynthesis; L-serine from 3-phospho-D-glycerate: step 3/3.</text>
</comment>
<evidence type="ECO:0000256" key="6">
    <source>
        <dbReference type="ARBA" id="ARBA00022605"/>
    </source>
</evidence>
<dbReference type="NCBIfam" id="TIGR00338">
    <property type="entry name" value="serB"/>
    <property type="match status" value="1"/>
</dbReference>
<comment type="cofactor">
    <cofactor evidence="1">
        <name>Mg(2+)</name>
        <dbReference type="ChEBI" id="CHEBI:18420"/>
    </cofactor>
</comment>
<keyword evidence="10" id="KW-0718">Serine biosynthesis</keyword>
<organism evidence="15 16">
    <name type="scientific">Candidatus Nitrosoglobus terrae</name>
    <dbReference type="NCBI Taxonomy" id="1630141"/>
    <lineage>
        <taxon>Bacteria</taxon>
        <taxon>Pseudomonadati</taxon>
        <taxon>Pseudomonadota</taxon>
        <taxon>Gammaproteobacteria</taxon>
        <taxon>Chromatiales</taxon>
        <taxon>Chromatiaceae</taxon>
        <taxon>Candidatus Nitrosoglobus</taxon>
    </lineage>
</organism>
<dbReference type="GO" id="GO:0036424">
    <property type="term" value="F:L-phosphoserine phosphatase activity"/>
    <property type="evidence" value="ECO:0007669"/>
    <property type="project" value="InterPro"/>
</dbReference>
<dbReference type="Pfam" id="PF00702">
    <property type="entry name" value="Hydrolase"/>
    <property type="match status" value="1"/>
</dbReference>
<dbReference type="GO" id="GO:0005737">
    <property type="term" value="C:cytoplasm"/>
    <property type="evidence" value="ECO:0007669"/>
    <property type="project" value="TreeGrafter"/>
</dbReference>
<protein>
    <recommendedName>
        <fullName evidence="5">Phosphoserine phosphatase</fullName>
        <ecNumber evidence="4">3.1.3.3</ecNumber>
    </recommendedName>
    <alternativeName>
        <fullName evidence="11">O-phosphoserine phosphohydrolase</fullName>
    </alternativeName>
</protein>
<dbReference type="RefSeq" id="WP_096527391.1">
    <property type="nucleotide sequence ID" value="NZ_AP014836.1"/>
</dbReference>
<keyword evidence="9" id="KW-0460">Magnesium</keyword>
<comment type="catalytic activity">
    <reaction evidence="12">
        <text>O-phospho-L-serine + H2O = L-serine + phosphate</text>
        <dbReference type="Rhea" id="RHEA:21208"/>
        <dbReference type="ChEBI" id="CHEBI:15377"/>
        <dbReference type="ChEBI" id="CHEBI:33384"/>
        <dbReference type="ChEBI" id="CHEBI:43474"/>
        <dbReference type="ChEBI" id="CHEBI:57524"/>
        <dbReference type="EC" id="3.1.3.3"/>
    </reaction>
</comment>
<sequence length="283" mass="31116">MPILVLQGPGLTLDIAHQIAQQTNSHFDSKEPQFYGYRLHNEQPLSSKTLAILSSTYKDIDINFLPQDYDPDQVQLFVTDMDSTLINIECIDEIAAYINQKARVSAITAAAMRGETSFESSLIQRVKLLANTPVSILTEVYDKRLLINPGGKDLLAALKQRGIKIALVSGGFTYFTERLQLKYSIDYTLANQLEIKDGHLTGNIISKIVDATAKAKFLLRLCQNLNIKPSQVIAIGDGANDLEMLAAAGLSIAYRAKPRVRSQAQITLDYSGLEGVLAFLPAS</sequence>
<dbReference type="SFLD" id="SFLDS00003">
    <property type="entry name" value="Haloacid_Dehalogenase"/>
    <property type="match status" value="1"/>
</dbReference>
<dbReference type="GO" id="GO:0000287">
    <property type="term" value="F:magnesium ion binding"/>
    <property type="evidence" value="ECO:0007669"/>
    <property type="project" value="TreeGrafter"/>
</dbReference>
<evidence type="ECO:0000256" key="9">
    <source>
        <dbReference type="ARBA" id="ARBA00022842"/>
    </source>
</evidence>
<dbReference type="PANTHER" id="PTHR43344:SF2">
    <property type="entry name" value="PHOSPHOSERINE PHOSPHATASE"/>
    <property type="match status" value="1"/>
</dbReference>
<evidence type="ECO:0000256" key="5">
    <source>
        <dbReference type="ARBA" id="ARBA00015196"/>
    </source>
</evidence>
<dbReference type="AlphaFoldDB" id="A0A1Q2SP65"/>
<gene>
    <name evidence="15" type="ORF">TAO_1523</name>
</gene>
<dbReference type="EMBL" id="AP014836">
    <property type="protein sequence ID" value="BAW80893.1"/>
    <property type="molecule type" value="Genomic_DNA"/>
</dbReference>
<evidence type="ECO:0000256" key="1">
    <source>
        <dbReference type="ARBA" id="ARBA00001946"/>
    </source>
</evidence>
<keyword evidence="7" id="KW-0479">Metal-binding</keyword>
<dbReference type="Proteomes" id="UP000243679">
    <property type="component" value="Chromosome"/>
</dbReference>
<evidence type="ECO:0000256" key="8">
    <source>
        <dbReference type="ARBA" id="ARBA00022801"/>
    </source>
</evidence>
<dbReference type="OrthoDB" id="9792539at2"/>
<evidence type="ECO:0000256" key="14">
    <source>
        <dbReference type="PIRSR" id="PIRSR604469-1"/>
    </source>
</evidence>
<keyword evidence="16" id="KW-1185">Reference proteome</keyword>
<feature type="active site" description="Proton donor" evidence="14">
    <location>
        <position position="82"/>
    </location>
</feature>
<comment type="catalytic activity">
    <reaction evidence="13">
        <text>O-phospho-D-serine + H2O = D-serine + phosphate</text>
        <dbReference type="Rhea" id="RHEA:24873"/>
        <dbReference type="ChEBI" id="CHEBI:15377"/>
        <dbReference type="ChEBI" id="CHEBI:35247"/>
        <dbReference type="ChEBI" id="CHEBI:43474"/>
        <dbReference type="ChEBI" id="CHEBI:58680"/>
        <dbReference type="EC" id="3.1.3.3"/>
    </reaction>
</comment>
<evidence type="ECO:0000256" key="4">
    <source>
        <dbReference type="ARBA" id="ARBA00012640"/>
    </source>
</evidence>
<evidence type="ECO:0000256" key="7">
    <source>
        <dbReference type="ARBA" id="ARBA00022723"/>
    </source>
</evidence>
<dbReference type="SFLD" id="SFLDG01136">
    <property type="entry name" value="C1.6:_Phosphoserine_Phosphatas"/>
    <property type="match status" value="1"/>
</dbReference>
<evidence type="ECO:0000313" key="16">
    <source>
        <dbReference type="Proteomes" id="UP000243679"/>
    </source>
</evidence>
<evidence type="ECO:0000256" key="12">
    <source>
        <dbReference type="ARBA" id="ARBA00048138"/>
    </source>
</evidence>
<reference evidence="15 16" key="1">
    <citation type="journal article" date="2017" name="ISME J.">
        <title>An acid-tolerant ammonia-oxidizing ?-proteobacterium from soil.</title>
        <authorList>
            <person name="Hayatsu M."/>
            <person name="Tago K."/>
            <person name="Uchiyama I."/>
            <person name="Toyoda A."/>
            <person name="Wang Y."/>
            <person name="Shimomura Y."/>
            <person name="Okubo T."/>
            <person name="Kurisu F."/>
            <person name="Hirono Y."/>
            <person name="Nonaka K."/>
            <person name="Akiyama H."/>
            <person name="Itoh T."/>
            <person name="Takami H."/>
        </authorList>
    </citation>
    <scope>NUCLEOTIDE SEQUENCE [LARGE SCALE GENOMIC DNA]</scope>
    <source>
        <strain evidence="15 16">TAO100</strain>
    </source>
</reference>
<dbReference type="NCBIfam" id="TIGR01488">
    <property type="entry name" value="HAD-SF-IB"/>
    <property type="match status" value="1"/>
</dbReference>
<evidence type="ECO:0000256" key="10">
    <source>
        <dbReference type="ARBA" id="ARBA00023299"/>
    </source>
</evidence>
<dbReference type="KEGG" id="ntt:TAO_1523"/>
<dbReference type="Gene3D" id="3.40.50.1000">
    <property type="entry name" value="HAD superfamily/HAD-like"/>
    <property type="match status" value="1"/>
</dbReference>